<organism evidence="2 3">
    <name type="scientific">Bacteroides sedimenti</name>
    <dbReference type="NCBI Taxonomy" id="2136147"/>
    <lineage>
        <taxon>Bacteria</taxon>
        <taxon>Pseudomonadati</taxon>
        <taxon>Bacteroidota</taxon>
        <taxon>Bacteroidia</taxon>
        <taxon>Bacteroidales</taxon>
        <taxon>Bacteroidaceae</taxon>
        <taxon>Bacteroides</taxon>
    </lineage>
</organism>
<protein>
    <recommendedName>
        <fullName evidence="1">Glycosyltransferase 2-like domain-containing protein</fullName>
    </recommendedName>
</protein>
<dbReference type="PANTHER" id="PTHR10859:SF91">
    <property type="entry name" value="DOLICHYL-PHOSPHATE BETA-GLUCOSYLTRANSFERASE"/>
    <property type="match status" value="1"/>
</dbReference>
<sequence>MDEEEIVKFRKMIPEARFISYPENRGKGYALRKGIETTRSSLIIYTDWDFPYCLNSILAVIHQLEKGYDVVVAARTNSYFHHSELGFFRSLMSFCSRIMNRVILGMKFNDAQGGLKGMSRKGRDIFLRTKIDQFLFDTEFVYLASRERDLNICEVKTDIREGVHLSHMGMKVLKKELFNFVRIAYR</sequence>
<evidence type="ECO:0000313" key="3">
    <source>
        <dbReference type="Proteomes" id="UP001496674"/>
    </source>
</evidence>
<dbReference type="Proteomes" id="UP001496674">
    <property type="component" value="Chromosome"/>
</dbReference>
<proteinExistence type="predicted"/>
<dbReference type="InterPro" id="IPR001173">
    <property type="entry name" value="Glyco_trans_2-like"/>
</dbReference>
<dbReference type="PANTHER" id="PTHR10859">
    <property type="entry name" value="GLYCOSYL TRANSFERASE"/>
    <property type="match status" value="1"/>
</dbReference>
<dbReference type="Pfam" id="PF00535">
    <property type="entry name" value="Glycos_transf_2"/>
    <property type="match status" value="1"/>
</dbReference>
<gene>
    <name evidence="2" type="ORF">BSYN_21970</name>
</gene>
<evidence type="ECO:0000259" key="1">
    <source>
        <dbReference type="Pfam" id="PF00535"/>
    </source>
</evidence>
<name>A0ABM8IDA6_9BACE</name>
<feature type="domain" description="Glycosyltransferase 2-like" evidence="1">
    <location>
        <begin position="4"/>
        <end position="121"/>
    </location>
</feature>
<evidence type="ECO:0000313" key="2">
    <source>
        <dbReference type="EMBL" id="BEG99932.1"/>
    </source>
</evidence>
<reference evidence="2 3" key="1">
    <citation type="submission" date="2023-04" db="EMBL/GenBank/DDBJ databases">
        <title>Draft genome sequence of acteroides sedimenti strain YN3PY1.</title>
        <authorList>
            <person name="Yoshida N."/>
        </authorList>
    </citation>
    <scope>NUCLEOTIDE SEQUENCE [LARGE SCALE GENOMIC DNA]</scope>
    <source>
        <strain evidence="2 3">YN3PY1</strain>
    </source>
</reference>
<keyword evidence="3" id="KW-1185">Reference proteome</keyword>
<dbReference type="SUPFAM" id="SSF53448">
    <property type="entry name" value="Nucleotide-diphospho-sugar transferases"/>
    <property type="match status" value="1"/>
</dbReference>
<dbReference type="InterPro" id="IPR029044">
    <property type="entry name" value="Nucleotide-diphossugar_trans"/>
</dbReference>
<accession>A0ABM8IDA6</accession>
<dbReference type="EMBL" id="AP028055">
    <property type="protein sequence ID" value="BEG99932.1"/>
    <property type="molecule type" value="Genomic_DNA"/>
</dbReference>
<dbReference type="Gene3D" id="3.90.550.10">
    <property type="entry name" value="Spore Coat Polysaccharide Biosynthesis Protein SpsA, Chain A"/>
    <property type="match status" value="1"/>
</dbReference>